<dbReference type="GO" id="GO:0016020">
    <property type="term" value="C:membrane"/>
    <property type="evidence" value="ECO:0007669"/>
    <property type="project" value="UniProtKB-SubCell"/>
</dbReference>
<protein>
    <recommendedName>
        <fullName evidence="8">SPRY domain-containing protein</fullName>
    </recommendedName>
</protein>
<gene>
    <name evidence="6" type="ORF">SPI_08402</name>
</gene>
<dbReference type="STRING" id="1081102.A0A167N9Y7"/>
<feature type="region of interest" description="Disordered" evidence="5">
    <location>
        <begin position="1"/>
        <end position="203"/>
    </location>
</feature>
<reference evidence="6 7" key="1">
    <citation type="journal article" date="2016" name="Genome Biol. Evol.">
        <title>Divergent and convergent evolution of fungal pathogenicity.</title>
        <authorList>
            <person name="Shang Y."/>
            <person name="Xiao G."/>
            <person name="Zheng P."/>
            <person name="Cen K."/>
            <person name="Zhan S."/>
            <person name="Wang C."/>
        </authorList>
    </citation>
    <scope>NUCLEOTIDE SEQUENCE [LARGE SCALE GENOMIC DNA]</scope>
    <source>
        <strain evidence="6 7">RCEF 264</strain>
    </source>
</reference>
<dbReference type="EMBL" id="AZHD01000020">
    <property type="protein sequence ID" value="OAA55307.1"/>
    <property type="molecule type" value="Genomic_DNA"/>
</dbReference>
<dbReference type="AlphaFoldDB" id="A0A167N9Y7"/>
<keyword evidence="7" id="KW-1185">Reference proteome</keyword>
<organism evidence="6 7">
    <name type="scientific">Niveomyces insectorum RCEF 264</name>
    <dbReference type="NCBI Taxonomy" id="1081102"/>
    <lineage>
        <taxon>Eukaryota</taxon>
        <taxon>Fungi</taxon>
        <taxon>Dikarya</taxon>
        <taxon>Ascomycota</taxon>
        <taxon>Pezizomycotina</taxon>
        <taxon>Sordariomycetes</taxon>
        <taxon>Hypocreomycetidae</taxon>
        <taxon>Hypocreales</taxon>
        <taxon>Cordycipitaceae</taxon>
        <taxon>Niveomyces</taxon>
    </lineage>
</organism>
<dbReference type="CDD" id="cd12910">
    <property type="entry name" value="SPRY_SSH4_like"/>
    <property type="match status" value="1"/>
</dbReference>
<evidence type="ECO:0000256" key="1">
    <source>
        <dbReference type="ARBA" id="ARBA00004370"/>
    </source>
</evidence>
<name>A0A167N9Y7_9HYPO</name>
<keyword evidence="2" id="KW-0812">Transmembrane</keyword>
<evidence type="ECO:0000256" key="4">
    <source>
        <dbReference type="ARBA" id="ARBA00023136"/>
    </source>
</evidence>
<dbReference type="Proteomes" id="UP000076874">
    <property type="component" value="Unassembled WGS sequence"/>
</dbReference>
<evidence type="ECO:0008006" key="8">
    <source>
        <dbReference type="Google" id="ProtNLM"/>
    </source>
</evidence>
<sequence>MCFNSKDGRDSGDLPPRPVSVRNSTDKKVNPGARQPQAEEYAPPPGPPTSSSRAPGNNNSSSNAISIDYAPPAGPPPSSRAAHNTSNAATDYAPPAGPPPSSLRAPNNGSSAATDYAPPAGPPPSSSRAGTDYAPPAGPPPGHRQAQNNNDDYTAPPPGPPPSAHDWQSAVPDTALLPPPPDLFSGWDRSPANNATEEQAEAGEAWCAAHPLSAEPLALQYDPATRQALATHNINVLAPSGYKAGALKWVRPGLWTVRNTDRHSPDTCLLSYPPLYAVALHSPLGGSDGEKSGSRSFTAYYEVYVRPEGRVGDEVSLALGFAALPYPAFRLPGWHRGSLGVHGDDGHRYVNDLWGGKTFTKPFRRGETYGLGMRFTADPGAASGTGIAVEVLFTRNGALDGRWDLHEEIDAAQDRPVTGLEGFHDLSLAIGTFNAVSFEVRLDPAQWAYKDIEA</sequence>
<evidence type="ECO:0000256" key="3">
    <source>
        <dbReference type="ARBA" id="ARBA00022989"/>
    </source>
</evidence>
<feature type="compositionally biased region" description="Low complexity" evidence="5">
    <location>
        <begin position="50"/>
        <end position="71"/>
    </location>
</feature>
<feature type="compositionally biased region" description="Basic and acidic residues" evidence="5">
    <location>
        <begin position="1"/>
        <end position="12"/>
    </location>
</feature>
<proteinExistence type="predicted"/>
<keyword evidence="3" id="KW-1133">Transmembrane helix</keyword>
<dbReference type="InterPro" id="IPR043136">
    <property type="entry name" value="B30.2/SPRY_sf"/>
</dbReference>
<dbReference type="Gene3D" id="2.60.120.920">
    <property type="match status" value="1"/>
</dbReference>
<evidence type="ECO:0000256" key="2">
    <source>
        <dbReference type="ARBA" id="ARBA00022692"/>
    </source>
</evidence>
<dbReference type="InterPro" id="IPR035780">
    <property type="entry name" value="SPRY_Ssh4-like"/>
</dbReference>
<dbReference type="OrthoDB" id="25503at2759"/>
<comment type="caution">
    <text evidence="6">The sequence shown here is derived from an EMBL/GenBank/DDBJ whole genome shotgun (WGS) entry which is preliminary data.</text>
</comment>
<evidence type="ECO:0000313" key="7">
    <source>
        <dbReference type="Proteomes" id="UP000076874"/>
    </source>
</evidence>
<accession>A0A167N9Y7</accession>
<evidence type="ECO:0000313" key="6">
    <source>
        <dbReference type="EMBL" id="OAA55307.1"/>
    </source>
</evidence>
<feature type="compositionally biased region" description="Polar residues" evidence="5">
    <location>
        <begin position="104"/>
        <end position="113"/>
    </location>
</feature>
<evidence type="ECO:0000256" key="5">
    <source>
        <dbReference type="SAM" id="MobiDB-lite"/>
    </source>
</evidence>
<comment type="subcellular location">
    <subcellularLocation>
        <location evidence="1">Membrane</location>
    </subcellularLocation>
</comment>
<keyword evidence="4" id="KW-0472">Membrane</keyword>